<proteinExistence type="predicted"/>
<feature type="compositionally biased region" description="Low complexity" evidence="1">
    <location>
        <begin position="101"/>
        <end position="111"/>
    </location>
</feature>
<feature type="region of interest" description="Disordered" evidence="1">
    <location>
        <begin position="101"/>
        <end position="179"/>
    </location>
</feature>
<sequence>MKQRHIFWMISYNNPTPLEFFRFITPTHKSRAIEKYGKCLDEAIDFCEDSDKESKLRNLKETINCNSDWELWLIEKKSRSIRNEIHETNVEVHQELNTLVRNGGRQNQNNENADDEEGSNNNDSVNNEEGSNNNNDSTNNDRGSNNNDSANNEDGSNSNNDGTNNEEGIKSDESADSGNINEEEYLDENKIIVYDILDCDISATQAELDILEIYRSKFNNYPAMDLRLHSELSLSLDQELQDKILHEVFDEIDKDYITDEIHNFLTDFFNADHGKQGWHKSVRRIVINEKDSELLQGTKELLKGTLGRFIKAFSLDALNPLRDIMMLERPHLNQFIHPLIDNALWIFASVNYISGEISLQGKAKVMADGVGYLNDVSNYQIVCMEGARPGARNEKNVNDDKKNIKSMIQLFNYIIVTEASERRQVYTGLRVYGATACKTELSLTMLDFRGTYRLFEVDRFSLPKDWVDMPNFVFMYEALIKWA</sequence>
<accession>A0A9N9F825</accession>
<feature type="compositionally biased region" description="Low complexity" evidence="1">
    <location>
        <begin position="119"/>
        <end position="166"/>
    </location>
</feature>
<dbReference type="Proteomes" id="UP000789739">
    <property type="component" value="Unassembled WGS sequence"/>
</dbReference>
<gene>
    <name evidence="2" type="ORF">PBRASI_LOCUS3361</name>
</gene>
<dbReference type="EMBL" id="CAJVPI010000300">
    <property type="protein sequence ID" value="CAG8515867.1"/>
    <property type="molecule type" value="Genomic_DNA"/>
</dbReference>
<evidence type="ECO:0000256" key="1">
    <source>
        <dbReference type="SAM" id="MobiDB-lite"/>
    </source>
</evidence>
<evidence type="ECO:0000313" key="2">
    <source>
        <dbReference type="EMBL" id="CAG8515867.1"/>
    </source>
</evidence>
<dbReference type="AlphaFoldDB" id="A0A9N9F825"/>
<organism evidence="2 3">
    <name type="scientific">Paraglomus brasilianum</name>
    <dbReference type="NCBI Taxonomy" id="144538"/>
    <lineage>
        <taxon>Eukaryota</taxon>
        <taxon>Fungi</taxon>
        <taxon>Fungi incertae sedis</taxon>
        <taxon>Mucoromycota</taxon>
        <taxon>Glomeromycotina</taxon>
        <taxon>Glomeromycetes</taxon>
        <taxon>Paraglomerales</taxon>
        <taxon>Paraglomeraceae</taxon>
        <taxon>Paraglomus</taxon>
    </lineage>
</organism>
<reference evidence="2" key="1">
    <citation type="submission" date="2021-06" db="EMBL/GenBank/DDBJ databases">
        <authorList>
            <person name="Kallberg Y."/>
            <person name="Tangrot J."/>
            <person name="Rosling A."/>
        </authorList>
    </citation>
    <scope>NUCLEOTIDE SEQUENCE</scope>
    <source>
        <strain evidence="2">BR232B</strain>
    </source>
</reference>
<protein>
    <submittedName>
        <fullName evidence="2">7220_t:CDS:1</fullName>
    </submittedName>
</protein>
<dbReference type="OrthoDB" id="15001at2759"/>
<feature type="non-terminal residue" evidence="2">
    <location>
        <position position="1"/>
    </location>
</feature>
<keyword evidence="3" id="KW-1185">Reference proteome</keyword>
<comment type="caution">
    <text evidence="2">The sequence shown here is derived from an EMBL/GenBank/DDBJ whole genome shotgun (WGS) entry which is preliminary data.</text>
</comment>
<evidence type="ECO:0000313" key="3">
    <source>
        <dbReference type="Proteomes" id="UP000789739"/>
    </source>
</evidence>
<name>A0A9N9F825_9GLOM</name>